<dbReference type="Proteomes" id="UP000887565">
    <property type="component" value="Unplaced"/>
</dbReference>
<evidence type="ECO:0000313" key="3">
    <source>
        <dbReference type="WBParaSite" id="nRc.2.0.1.t32693-RA"/>
    </source>
</evidence>
<name>A0A915K1L2_ROMCU</name>
<keyword evidence="2" id="KW-1185">Reference proteome</keyword>
<reference evidence="3" key="1">
    <citation type="submission" date="2022-11" db="UniProtKB">
        <authorList>
            <consortium name="WormBaseParasite"/>
        </authorList>
    </citation>
    <scope>IDENTIFICATION</scope>
</reference>
<feature type="region of interest" description="Disordered" evidence="1">
    <location>
        <begin position="1"/>
        <end position="28"/>
    </location>
</feature>
<proteinExistence type="predicted"/>
<dbReference type="AlphaFoldDB" id="A0A915K1L2"/>
<evidence type="ECO:0000313" key="2">
    <source>
        <dbReference type="Proteomes" id="UP000887565"/>
    </source>
</evidence>
<protein>
    <submittedName>
        <fullName evidence="3">Uncharacterized protein</fullName>
    </submittedName>
</protein>
<accession>A0A915K1L2</accession>
<organism evidence="2 3">
    <name type="scientific">Romanomermis culicivorax</name>
    <name type="common">Nematode worm</name>
    <dbReference type="NCBI Taxonomy" id="13658"/>
    <lineage>
        <taxon>Eukaryota</taxon>
        <taxon>Metazoa</taxon>
        <taxon>Ecdysozoa</taxon>
        <taxon>Nematoda</taxon>
        <taxon>Enoplea</taxon>
        <taxon>Dorylaimia</taxon>
        <taxon>Mermithida</taxon>
        <taxon>Mermithoidea</taxon>
        <taxon>Mermithidae</taxon>
        <taxon>Romanomermis</taxon>
    </lineage>
</organism>
<sequence length="90" mass="10225">MKEKETHTKKKILKNSRGGQLSLSRGQPDLKKNTVTAGIFAFHQEKLEKLKDVSGRYIVESKAVVTTSSRSTLLYPKMDGGYGWQWRGIR</sequence>
<dbReference type="WBParaSite" id="nRc.2.0.1.t32693-RA">
    <property type="protein sequence ID" value="nRc.2.0.1.t32693-RA"/>
    <property type="gene ID" value="nRc.2.0.1.g32693"/>
</dbReference>
<evidence type="ECO:0000256" key="1">
    <source>
        <dbReference type="SAM" id="MobiDB-lite"/>
    </source>
</evidence>